<organism evidence="1">
    <name type="scientific">uncultured sulfate-reducing bacterium</name>
    <dbReference type="NCBI Taxonomy" id="153939"/>
    <lineage>
        <taxon>Bacteria</taxon>
        <taxon>environmental samples</taxon>
    </lineage>
</organism>
<dbReference type="InterPro" id="IPR014729">
    <property type="entry name" value="Rossmann-like_a/b/a_fold"/>
</dbReference>
<name>Q3IBR2_9BACT</name>
<sequence>MPQTTHTDGVSSSEIMMMFTGGTDTTLAAARILDEGKVDKLHLVTFCNGICIKVENSAKHAEELKIMYGAEKIHHEIIYVTELFERLRSPLWEIVKESGSTLSFDLCCRLSMETAAIIYALDHGIDRVCDGTNIDQGRLFLERPEYLQVAKDYFASFGIEYFSPVYGPLGGRLGRRAELVERGFSVGPEFLEKVNITTCIGHQPFCMAAFHTFMFTSFVRDLPIVGNIVERFGLPLDRAVKLRLDRESIGRKIVEEHLAFNASNETGIRIQEHFCTTRLCGKNAVEIAFPRGSRIDLETLAKIWLREDRASERDGELLLTSEGGLQLQVHPTGKVIFVGTKDRKRAEELLQRLLIPHDVIHA</sequence>
<dbReference type="Gene3D" id="3.40.50.620">
    <property type="entry name" value="HUPs"/>
    <property type="match status" value="1"/>
</dbReference>
<dbReference type="SUPFAM" id="SSF52402">
    <property type="entry name" value="Adenine nucleotide alpha hydrolases-like"/>
    <property type="match status" value="1"/>
</dbReference>
<reference evidence="1" key="1">
    <citation type="journal article" date="2005" name="J. Bacteriol.">
        <title>Clustered genes related to sulfate respiration in uncultured prokaryotes support the theory of their concomitant horizontal transfer.</title>
        <authorList>
            <person name="Mussmann M."/>
            <person name="Richter M."/>
            <person name="Lombardot T."/>
            <person name="Meyerdierks A."/>
            <person name="Kuever J."/>
            <person name="Kube M."/>
            <person name="Glockner F.O."/>
            <person name="Amann R."/>
        </authorList>
    </citation>
    <scope>NUCLEOTIDE SEQUENCE</scope>
</reference>
<evidence type="ECO:0000313" key="1">
    <source>
        <dbReference type="EMBL" id="CAJ31145.1"/>
    </source>
</evidence>
<gene>
    <name evidence="1" type="ORF">42c90034</name>
</gene>
<dbReference type="EMBL" id="CT025834">
    <property type="protein sequence ID" value="CAJ31145.1"/>
    <property type="molecule type" value="Genomic_DNA"/>
</dbReference>
<dbReference type="AlphaFoldDB" id="Q3IBR2"/>
<protein>
    <submittedName>
        <fullName evidence="1">Uncharacterized protein</fullName>
    </submittedName>
</protein>
<accession>Q3IBR2</accession>
<proteinExistence type="predicted"/>